<feature type="compositionally biased region" description="Polar residues" evidence="1">
    <location>
        <begin position="426"/>
        <end position="443"/>
    </location>
</feature>
<evidence type="ECO:0000313" key="4">
    <source>
        <dbReference type="Proteomes" id="UP000324022"/>
    </source>
</evidence>
<evidence type="ECO:0000256" key="1">
    <source>
        <dbReference type="SAM" id="MobiDB-lite"/>
    </source>
</evidence>
<proteinExistence type="predicted"/>
<dbReference type="OrthoDB" id="2550042at2759"/>
<keyword evidence="2" id="KW-0732">Signal</keyword>
<dbReference type="Proteomes" id="UP000324022">
    <property type="component" value="Unassembled WGS sequence"/>
</dbReference>
<reference evidence="3 4" key="1">
    <citation type="submission" date="2018-03" db="EMBL/GenBank/DDBJ databases">
        <authorList>
            <person name="Guldener U."/>
        </authorList>
    </citation>
    <scope>NUCLEOTIDE SEQUENCE [LARGE SCALE GENOMIC DNA]</scope>
    <source>
        <strain evidence="3 4">NBRC100155</strain>
    </source>
</reference>
<evidence type="ECO:0000313" key="3">
    <source>
        <dbReference type="EMBL" id="SPO23550.1"/>
    </source>
</evidence>
<accession>A0A5C3E0P9</accession>
<feature type="region of interest" description="Disordered" evidence="1">
    <location>
        <begin position="393"/>
        <end position="446"/>
    </location>
</feature>
<dbReference type="AlphaFoldDB" id="A0A5C3E0P9"/>
<feature type="region of interest" description="Disordered" evidence="1">
    <location>
        <begin position="538"/>
        <end position="563"/>
    </location>
</feature>
<sequence>MRIFLPNLYFLLLLFIISCPANAFQISRSDVFASPGPRLYKRQGVSIAKGLFEAEVPERFKSWSIFKDGNNFREKFRNRYIGFLRRLDKIRQPYPYAKDIKKQWIYKPDLRKQYVLPRVLRIPKIIQEGPIPHHEEFAAFIKSVDEDSRLKEAAIEYVPGLEEQTRSDTAQLGPQPAAKSGLGRPSSFNEPSPHTIPPRFSRSRRRTLRKASLVRERGGSFNQLKSHPPGTPTREILSDGTLQNVQVGQSRAMSPVNEAETPRTPPPVASDADQLEDRTHPMTRLSAGLIGMTERFNTLRRFQDEQITKAAMRYVGHPQYRAPEQQAEQHQVAEPGAGLAPIRLRPANSLENSPIQTPRGVNDPTGTDADESNPNTPVERVRWFSNYPDHIDEPFVGRLSPPRRVPLAPDLPETPQPHTPEGSLSPLRSSSHLTRQGSVSSVDDVTPVGFRLPADYAELLHKAHLQSEKKTLQSDAQINAPLPPVSQASQIEPSLDERLYVGWAPGRPSDEGIRRMQEFAEMEGAGHVIYTHESPQVEHMPLSSARVHPMKSDPRGRRSPNTNKDLWLDRIMLIGRLTALILKRNPGVPGSEDGRRP</sequence>
<feature type="compositionally biased region" description="Polar residues" evidence="1">
    <location>
        <begin position="240"/>
        <end position="252"/>
    </location>
</feature>
<name>A0A5C3E0P9_9BASI</name>
<dbReference type="EMBL" id="OOIN01000005">
    <property type="protein sequence ID" value="SPO23550.1"/>
    <property type="molecule type" value="Genomic_DNA"/>
</dbReference>
<dbReference type="PROSITE" id="PS51257">
    <property type="entry name" value="PROKAR_LIPOPROTEIN"/>
    <property type="match status" value="1"/>
</dbReference>
<organism evidence="3 4">
    <name type="scientific">Ustilago trichophora</name>
    <dbReference type="NCBI Taxonomy" id="86804"/>
    <lineage>
        <taxon>Eukaryota</taxon>
        <taxon>Fungi</taxon>
        <taxon>Dikarya</taxon>
        <taxon>Basidiomycota</taxon>
        <taxon>Ustilaginomycotina</taxon>
        <taxon>Ustilaginomycetes</taxon>
        <taxon>Ustilaginales</taxon>
        <taxon>Ustilaginaceae</taxon>
        <taxon>Ustilago</taxon>
    </lineage>
</organism>
<keyword evidence="4" id="KW-1185">Reference proteome</keyword>
<feature type="region of interest" description="Disordered" evidence="1">
    <location>
        <begin position="348"/>
        <end position="377"/>
    </location>
</feature>
<feature type="chain" id="PRO_5023061205" evidence="2">
    <location>
        <begin position="24"/>
        <end position="597"/>
    </location>
</feature>
<gene>
    <name evidence="3" type="ORF">UTRI_02229</name>
</gene>
<feature type="signal peptide" evidence="2">
    <location>
        <begin position="1"/>
        <end position="23"/>
    </location>
</feature>
<feature type="region of interest" description="Disordered" evidence="1">
    <location>
        <begin position="160"/>
        <end position="276"/>
    </location>
</feature>
<protein>
    <submittedName>
        <fullName evidence="3">Uncharacterized protein</fullName>
    </submittedName>
</protein>
<evidence type="ECO:0000256" key="2">
    <source>
        <dbReference type="SAM" id="SignalP"/>
    </source>
</evidence>